<dbReference type="NCBIfam" id="TIGR04183">
    <property type="entry name" value="Por_Secre_tail"/>
    <property type="match status" value="1"/>
</dbReference>
<evidence type="ECO:0008006" key="5">
    <source>
        <dbReference type="Google" id="ProtNLM"/>
    </source>
</evidence>
<dbReference type="Proteomes" id="UP000054388">
    <property type="component" value="Unassembled WGS sequence"/>
</dbReference>
<feature type="chain" id="PRO_5007150252" description="Secretion system C-terminal sorting domain-containing protein" evidence="2">
    <location>
        <begin position="22"/>
        <end position="1125"/>
    </location>
</feature>
<proteinExistence type="predicted"/>
<keyword evidence="1 2" id="KW-0732">Signal</keyword>
<evidence type="ECO:0000313" key="4">
    <source>
        <dbReference type="Proteomes" id="UP000054388"/>
    </source>
</evidence>
<protein>
    <recommendedName>
        <fullName evidence="5">Secretion system C-terminal sorting domain-containing protein</fullName>
    </recommendedName>
</protein>
<feature type="signal peptide" evidence="2">
    <location>
        <begin position="1"/>
        <end position="21"/>
    </location>
</feature>
<sequence>MQKHNTMKKILFTLCVSYCCAAYSQTLNFVDSKFKALILSSNTTNEIAKDLNGNPIAIDANNDGEIQLLEAQQVKILKVQLPTFATNLVPDSVSDATKFSNVEELYIYHAHSIILDYIDNSKIRKTKYIPTTDVTPSVISYSYNNCSSIQNLNDVITSPFNSFFAPNNPETLTLKNCTGVNVNQNIEGELKELYIENCPIINLAIKIGNNFTKLHVPNNNSLEKINFTTITFPLYTYLGTELIANNCENLQEITTAGDSNNNSMVFISSININGCTALKKLKGLNYPNINLSGAGLVNLEELDCAFYNPSSSMGLVNLGNVNSINLSGLPKLKKLIAFNQPLNYANVNVCPLLQEINIVTSCQFLSNLDVSNLTALHTLLAFDNDSNNYNLPQNLQNINAQNCTALTTLEIWGNSDLKSLNLQNCSSLQSLHLSPSFSASTYYNYNELNTLNILQCSGLEELEISATKVNTLDISDCVQLKSLKLNDLEFLSQVDISSNVVLEDLEIKNLPLLSSLNSSNNVNLKNASINECPQITQIDFSSNSDLESISLADMTNLNSANIRNGAIEQNIVFYGTMYNPTQSINPNLSVCVDDGQLTQLSNMYPDINFSNNCNNLITTIWNGTNWSNGIPTASVNAIINAPYSTTSNPAFTAKNVIINNGADLEITSGNTINALDVTLKNDGNLIQRDGSTLNYTGNFSVKKFGTSEVNKYAFWSSPVASQNLSTIYGAGNTPAFITEYNTGTDYFVNAASTTSVLGKGYSIKTPVSYSTLIFTGAPNNGTQTYTLATTGSGHNLVGNPYPSNLNLNTFYTANSSRISNTFYFWDNTSNSVTVQGGTSSVNIGYATYNASTSAWVPAPNTSTAIPTGSVANIGQGFFVTSTNAADTSLSFSNDMRVATSGAFFNKNNSSTEGKFWLRLNSSYNSNNTFAVAYLNSASNSFDQYDSKAIGTGSDAFYTMADAQKLIIQGKSAFDINDVVPVGSKHFQNGNFTISLAQKEGVFNNGQAIYLHDKDLGTYTNLQNGNYSFTANAGEFANRFEIVYKLNVLGTTEVSKDSFEVYREGEDFFVRNDKNIETVEVFDASGRKVTQLNANAKLVRVKLDAKGLYILKAVSGGKEYSKKIMK</sequence>
<dbReference type="PANTHER" id="PTHR13318:SF247">
    <property type="entry name" value="GH16156P"/>
    <property type="match status" value="1"/>
</dbReference>
<reference evidence="3 4" key="1">
    <citation type="submission" date="2015-10" db="EMBL/GenBank/DDBJ databases">
        <title>Genome sequence of Chryseobacterium greenlandense.</title>
        <authorList>
            <person name="Newman J."/>
            <person name="Fischer K."/>
            <person name="Miller J."/>
        </authorList>
    </citation>
    <scope>NUCLEOTIDE SEQUENCE [LARGE SCALE GENOMIC DNA]</scope>
    <source>
        <strain evidence="3 4">UMB34</strain>
    </source>
</reference>
<gene>
    <name evidence="3" type="ORF">AR686_00095</name>
</gene>
<comment type="caution">
    <text evidence="3">The sequence shown here is derived from an EMBL/GenBank/DDBJ whole genome shotgun (WGS) entry which is preliminary data.</text>
</comment>
<evidence type="ECO:0000256" key="2">
    <source>
        <dbReference type="SAM" id="SignalP"/>
    </source>
</evidence>
<evidence type="ECO:0000256" key="1">
    <source>
        <dbReference type="ARBA" id="ARBA00022729"/>
    </source>
</evidence>
<dbReference type="PANTHER" id="PTHR13318">
    <property type="entry name" value="PARTNER OF PAIRED, ISOFORM B-RELATED"/>
    <property type="match status" value="1"/>
</dbReference>
<dbReference type="Gene3D" id="3.80.10.10">
    <property type="entry name" value="Ribonuclease Inhibitor"/>
    <property type="match status" value="1"/>
</dbReference>
<name>A0A117KCY4_9FLAO</name>
<evidence type="ECO:0000313" key="3">
    <source>
        <dbReference type="EMBL" id="KUJ58246.1"/>
    </source>
</evidence>
<dbReference type="AlphaFoldDB" id="A0A117KCY4"/>
<dbReference type="InterPro" id="IPR032675">
    <property type="entry name" value="LRR_dom_sf"/>
</dbReference>
<dbReference type="SUPFAM" id="SSF52047">
    <property type="entry name" value="RNI-like"/>
    <property type="match status" value="1"/>
</dbReference>
<dbReference type="GO" id="GO:0031146">
    <property type="term" value="P:SCF-dependent proteasomal ubiquitin-dependent protein catabolic process"/>
    <property type="evidence" value="ECO:0007669"/>
    <property type="project" value="TreeGrafter"/>
</dbReference>
<dbReference type="EMBL" id="LMAI01000001">
    <property type="protein sequence ID" value="KUJ58246.1"/>
    <property type="molecule type" value="Genomic_DNA"/>
</dbReference>
<organism evidence="3 4">
    <name type="scientific">Chryseobacterium aquaticum subsp. greenlandense</name>
    <dbReference type="NCBI Taxonomy" id="345663"/>
    <lineage>
        <taxon>Bacteria</taxon>
        <taxon>Pseudomonadati</taxon>
        <taxon>Bacteroidota</taxon>
        <taxon>Flavobacteriia</taxon>
        <taxon>Flavobacteriales</taxon>
        <taxon>Weeksellaceae</taxon>
        <taxon>Chryseobacterium group</taxon>
        <taxon>Chryseobacterium</taxon>
    </lineage>
</organism>
<accession>A0A117KCY4</accession>
<dbReference type="InterPro" id="IPR026444">
    <property type="entry name" value="Secre_tail"/>
</dbReference>
<dbReference type="GO" id="GO:0019005">
    <property type="term" value="C:SCF ubiquitin ligase complex"/>
    <property type="evidence" value="ECO:0007669"/>
    <property type="project" value="TreeGrafter"/>
</dbReference>